<dbReference type="GO" id="GO:0001042">
    <property type="term" value="F:RNA polymerase I core binding"/>
    <property type="evidence" value="ECO:0007669"/>
    <property type="project" value="TreeGrafter"/>
</dbReference>
<dbReference type="GO" id="GO:0006361">
    <property type="term" value="P:transcription initiation at RNA polymerase I promoter"/>
    <property type="evidence" value="ECO:0007669"/>
    <property type="project" value="InterPro"/>
</dbReference>
<dbReference type="EMBL" id="CASHTH010001713">
    <property type="protein sequence ID" value="CAI8018903.1"/>
    <property type="molecule type" value="Genomic_DNA"/>
</dbReference>
<dbReference type="PANTHER" id="PTHR12790">
    <property type="entry name" value="TRANSCRIPTION INITIATION FACTOR IA RRN3"/>
    <property type="match status" value="1"/>
</dbReference>
<evidence type="ECO:0000256" key="2">
    <source>
        <dbReference type="SAM" id="MobiDB-lite"/>
    </source>
</evidence>
<dbReference type="GO" id="GO:0003743">
    <property type="term" value="F:translation initiation factor activity"/>
    <property type="evidence" value="ECO:0007669"/>
    <property type="project" value="UniProtKB-KW"/>
</dbReference>
<organism evidence="3 4">
    <name type="scientific">Geodia barretti</name>
    <name type="common">Barrett's horny sponge</name>
    <dbReference type="NCBI Taxonomy" id="519541"/>
    <lineage>
        <taxon>Eukaryota</taxon>
        <taxon>Metazoa</taxon>
        <taxon>Porifera</taxon>
        <taxon>Demospongiae</taxon>
        <taxon>Heteroscleromorpha</taxon>
        <taxon>Tetractinellida</taxon>
        <taxon>Astrophorina</taxon>
        <taxon>Geodiidae</taxon>
        <taxon>Geodia</taxon>
    </lineage>
</organism>
<dbReference type="Proteomes" id="UP001174909">
    <property type="component" value="Unassembled WGS sequence"/>
</dbReference>
<sequence length="657" mass="72889">MSSDPDTVEAGRRDPRVRATGKGPLILAKLILSYLDKKNQGYGGDYGELVEKLSGPEMSGGDMGKWLQALKLCVSRLDEDCGQLVSATLRFPWFTQTESLVEVYLDYLANLLSAQVCHMEDTLAALTQALLGPTTLTAATTSTTSGEVDEACYSNLHRGLQTLLEIVPRAAAQLVSALNKHYPFRTRGPDIQEVAVRNCLHVTTYCPTVTEDILCLLVKKMINIDAEIRLDDELSMELVIDEEGEPQFHVDMEQEPLMMLQGGGAHSTIGESSSTPGSETTPTENGCRGDEAMPPHLGPSLSKHRVMRNDLSESLDIHMTVLQNHMKSVCFHDGQLVTEEAVALLQTLFKVFSNVILPTHAISHVQFLIFYLTSFHKEFPGVFLDFLWKKASLIRSSLSDLQFQDLSSSAVLRQTAATYMASYIARSKFVSVETARLCLVHMMNWLHQYLDMCDPSTLGPYVARHGPFFSLCQSVFYIFVFRHQSLVEMENGLTFLRSLNFERIISSKLNPLQVCLPSVVGKFSKLASRHELVFCYTILEANKRLLLLLAASLGTQSVTPTTNYLDAFFPFDPYFLHRSSEVIQPIYQEWEGVDEEEDEEEEREGEGEDGDGGEAGSLPSSSSASFLSVGLSCDDATPTYCGSISEPNLNSLQSFKI</sequence>
<keyword evidence="4" id="KW-1185">Reference proteome</keyword>
<gene>
    <name evidence="3" type="ORF">GBAR_LOCUS11413</name>
</gene>
<evidence type="ECO:0000313" key="4">
    <source>
        <dbReference type="Proteomes" id="UP001174909"/>
    </source>
</evidence>
<dbReference type="GO" id="GO:0001181">
    <property type="term" value="F:RNA polymerase I general transcription initiation factor activity"/>
    <property type="evidence" value="ECO:0007669"/>
    <property type="project" value="InterPro"/>
</dbReference>
<feature type="region of interest" description="Disordered" evidence="2">
    <location>
        <begin position="592"/>
        <end position="626"/>
    </location>
</feature>
<dbReference type="InterPro" id="IPR007991">
    <property type="entry name" value="RNA_pol_I_trans_ini_fac_RRN3"/>
</dbReference>
<accession>A0AA35RXU3</accession>
<feature type="region of interest" description="Disordered" evidence="2">
    <location>
        <begin position="264"/>
        <end position="286"/>
    </location>
</feature>
<dbReference type="AlphaFoldDB" id="A0AA35RXU3"/>
<keyword evidence="3" id="KW-0648">Protein biosynthesis</keyword>
<feature type="compositionally biased region" description="Acidic residues" evidence="2">
    <location>
        <begin position="592"/>
        <end position="612"/>
    </location>
</feature>
<dbReference type="GO" id="GO:0005634">
    <property type="term" value="C:nucleus"/>
    <property type="evidence" value="ECO:0007669"/>
    <property type="project" value="TreeGrafter"/>
</dbReference>
<comment type="caution">
    <text evidence="3">The sequence shown here is derived from an EMBL/GenBank/DDBJ whole genome shotgun (WGS) entry which is preliminary data.</text>
</comment>
<keyword evidence="3" id="KW-0396">Initiation factor</keyword>
<feature type="compositionally biased region" description="Low complexity" evidence="2">
    <location>
        <begin position="616"/>
        <end position="626"/>
    </location>
</feature>
<dbReference type="Pfam" id="PF05327">
    <property type="entry name" value="RRN3"/>
    <property type="match status" value="1"/>
</dbReference>
<protein>
    <submittedName>
        <fullName evidence="3">RNA polymerase I-specific transcription initiation factor RRN3</fullName>
    </submittedName>
</protein>
<dbReference type="PANTHER" id="PTHR12790:SF0">
    <property type="entry name" value="RNA POLYMERASE I-SPECIFIC TRANSCRIPTION INITIATION FACTOR RRN3-RELATED"/>
    <property type="match status" value="1"/>
</dbReference>
<reference evidence="3" key="1">
    <citation type="submission" date="2023-03" db="EMBL/GenBank/DDBJ databases">
        <authorList>
            <person name="Steffen K."/>
            <person name="Cardenas P."/>
        </authorList>
    </citation>
    <scope>NUCLEOTIDE SEQUENCE</scope>
</reference>
<comment type="similarity">
    <text evidence="1">Belongs to the RRN3 family.</text>
</comment>
<name>A0AA35RXU3_GEOBA</name>
<feature type="compositionally biased region" description="Low complexity" evidence="2">
    <location>
        <begin position="267"/>
        <end position="284"/>
    </location>
</feature>
<proteinExistence type="inferred from homology"/>
<evidence type="ECO:0000256" key="1">
    <source>
        <dbReference type="ARBA" id="ARBA00010098"/>
    </source>
</evidence>
<evidence type="ECO:0000313" key="3">
    <source>
        <dbReference type="EMBL" id="CAI8018903.1"/>
    </source>
</evidence>